<keyword evidence="2" id="KW-1185">Reference proteome</keyword>
<organism evidence="1 2">
    <name type="scientific">Cryomyces minteri</name>
    <dbReference type="NCBI Taxonomy" id="331657"/>
    <lineage>
        <taxon>Eukaryota</taxon>
        <taxon>Fungi</taxon>
        <taxon>Dikarya</taxon>
        <taxon>Ascomycota</taxon>
        <taxon>Pezizomycotina</taxon>
        <taxon>Dothideomycetes</taxon>
        <taxon>Dothideomycetes incertae sedis</taxon>
        <taxon>Cryomyces</taxon>
    </lineage>
</organism>
<protein>
    <submittedName>
        <fullName evidence="1">Uncharacterized protein</fullName>
    </submittedName>
</protein>
<dbReference type="STRING" id="331657.A0A4U0XUF1"/>
<dbReference type="Proteomes" id="UP000308768">
    <property type="component" value="Unassembled WGS sequence"/>
</dbReference>
<evidence type="ECO:0000313" key="1">
    <source>
        <dbReference type="EMBL" id="TKA80241.1"/>
    </source>
</evidence>
<reference evidence="1 2" key="1">
    <citation type="submission" date="2017-03" db="EMBL/GenBank/DDBJ databases">
        <title>Genomes of endolithic fungi from Antarctica.</title>
        <authorList>
            <person name="Coleine C."/>
            <person name="Masonjones S."/>
            <person name="Stajich J.E."/>
        </authorList>
    </citation>
    <scope>NUCLEOTIDE SEQUENCE [LARGE SCALE GENOMIC DNA]</scope>
    <source>
        <strain evidence="1 2">CCFEE 5187</strain>
    </source>
</reference>
<evidence type="ECO:0000313" key="2">
    <source>
        <dbReference type="Proteomes" id="UP000308768"/>
    </source>
</evidence>
<name>A0A4U0XUF1_9PEZI</name>
<accession>A0A4U0XUF1</accession>
<sequence>MTIRFPTSRRSIAAVCFGIGLLVYLSTKSTFGHTISRRRYHLTSTVSYNVTKPQHAAFAAPEPDPYRLPDTVDTFAGYKYHSACNISSLDLHAPFAPLCKDRNAMITAMSSGGRIGFDAPYMPRGCDMRWFTTEEICEILSRFEKVIVLGDSMMRHVIGSINVLIREDLGYGAVTDWNFSPQERRDCFCNQQFDVKDCSIQGIFKTADVVKHDLDSLACEPGTVDVMIEQMIKFPIAPEELDRFRELIGTSKPKKPYVFIFGHGLWNDLDLQATLDWLDEILRATTSQLTYLSKPDAFWPRLIITPNAAGPEKPDEFILTQGNKKLMIFEESVREAAGWRGVEALGTWNMSIQSNKFDGVDRHLDLKGNMIKAMMVVNWLNLLEVENH</sequence>
<dbReference type="EMBL" id="NAJN01000065">
    <property type="protein sequence ID" value="TKA80241.1"/>
    <property type="molecule type" value="Genomic_DNA"/>
</dbReference>
<proteinExistence type="predicted"/>
<comment type="caution">
    <text evidence="1">The sequence shown here is derived from an EMBL/GenBank/DDBJ whole genome shotgun (WGS) entry which is preliminary data.</text>
</comment>
<dbReference type="AlphaFoldDB" id="A0A4U0XUF1"/>
<gene>
    <name evidence="1" type="ORF">B0A49_01430</name>
</gene>
<dbReference type="OrthoDB" id="5373426at2759"/>